<name>A9FN86_SORC5</name>
<evidence type="ECO:0000256" key="2">
    <source>
        <dbReference type="ARBA" id="ARBA00023002"/>
    </source>
</evidence>
<evidence type="ECO:0000256" key="3">
    <source>
        <dbReference type="ARBA" id="ARBA00023194"/>
    </source>
</evidence>
<reference evidence="5 6" key="1">
    <citation type="journal article" date="2007" name="Nat. Biotechnol.">
        <title>Complete genome sequence of the myxobacterium Sorangium cellulosum.</title>
        <authorList>
            <person name="Schneiker S."/>
            <person name="Perlova O."/>
            <person name="Kaiser O."/>
            <person name="Gerth K."/>
            <person name="Alici A."/>
            <person name="Altmeyer M.O."/>
            <person name="Bartels D."/>
            <person name="Bekel T."/>
            <person name="Beyer S."/>
            <person name="Bode E."/>
            <person name="Bode H.B."/>
            <person name="Bolten C.J."/>
            <person name="Choudhuri J.V."/>
            <person name="Doss S."/>
            <person name="Elnakady Y.A."/>
            <person name="Frank B."/>
            <person name="Gaigalat L."/>
            <person name="Goesmann A."/>
            <person name="Groeger C."/>
            <person name="Gross F."/>
            <person name="Jelsbak L."/>
            <person name="Jelsbak L."/>
            <person name="Kalinowski J."/>
            <person name="Kegler C."/>
            <person name="Knauber T."/>
            <person name="Konietzny S."/>
            <person name="Kopp M."/>
            <person name="Krause L."/>
            <person name="Krug D."/>
            <person name="Linke B."/>
            <person name="Mahmud T."/>
            <person name="Martinez-Arias R."/>
            <person name="McHardy A.C."/>
            <person name="Merai M."/>
            <person name="Meyer F."/>
            <person name="Mormann S."/>
            <person name="Munoz-Dorado J."/>
            <person name="Perez J."/>
            <person name="Pradella S."/>
            <person name="Rachid S."/>
            <person name="Raddatz G."/>
            <person name="Rosenau F."/>
            <person name="Rueckert C."/>
            <person name="Sasse F."/>
            <person name="Scharfe M."/>
            <person name="Schuster S.C."/>
            <person name="Suen G."/>
            <person name="Treuner-Lange A."/>
            <person name="Velicer G.J."/>
            <person name="Vorholter F.-J."/>
            <person name="Weissman K.J."/>
            <person name="Welch R.D."/>
            <person name="Wenzel S.C."/>
            <person name="Whitworth D.E."/>
            <person name="Wilhelm S."/>
            <person name="Wittmann C."/>
            <person name="Bloecker H."/>
            <person name="Puehler A."/>
            <person name="Mueller R."/>
        </authorList>
    </citation>
    <scope>NUCLEOTIDE SEQUENCE [LARGE SCALE GENOMIC DNA]</scope>
    <source>
        <strain evidence="6">So ce56</strain>
    </source>
</reference>
<dbReference type="AlphaFoldDB" id="A9FN86"/>
<comment type="cofactor">
    <cofactor evidence="1">
        <name>Fe(2+)</name>
        <dbReference type="ChEBI" id="CHEBI:29033"/>
    </cofactor>
</comment>
<proteinExistence type="predicted"/>
<sequence length="199" mass="21962">MLPYVERGVILNLVAEHGRTEDVSLQPFATNPLTLHSEGSGRRAEEQPRYIVLMCRDPGDEGTAAQTVLVPMAAVAEGLSPDALATLEQTRYRRSPDGPWIARRVDGRWVFSFRDFLSQPLEWTHAGHAPSADAINGALRDLLASMYAPGAAIRVHWTRGKLVIIDNTFFFHGRTAGRSAGSSRRRHLQRLRILAGPSA</sequence>
<dbReference type="STRING" id="448385.sce8231"/>
<protein>
    <recommendedName>
        <fullName evidence="4">TauD/TfdA-like domain-containing protein</fullName>
    </recommendedName>
</protein>
<dbReference type="Gene3D" id="3.60.130.10">
    <property type="entry name" value="Clavaminate synthase-like"/>
    <property type="match status" value="1"/>
</dbReference>
<dbReference type="InterPro" id="IPR050411">
    <property type="entry name" value="AlphaKG_dependent_hydroxylases"/>
</dbReference>
<dbReference type="HOGENOM" id="CLU_1371439_0_0_7"/>
<keyword evidence="2" id="KW-0560">Oxidoreductase</keyword>
<dbReference type="SUPFAM" id="SSF51197">
    <property type="entry name" value="Clavaminate synthase-like"/>
    <property type="match status" value="1"/>
</dbReference>
<dbReference type="EMBL" id="AM746676">
    <property type="protein sequence ID" value="CAN98401.1"/>
    <property type="molecule type" value="Genomic_DNA"/>
</dbReference>
<evidence type="ECO:0000256" key="1">
    <source>
        <dbReference type="ARBA" id="ARBA00001954"/>
    </source>
</evidence>
<dbReference type="Pfam" id="PF02668">
    <property type="entry name" value="TauD"/>
    <property type="match status" value="1"/>
</dbReference>
<dbReference type="InterPro" id="IPR003819">
    <property type="entry name" value="TauD/TfdA-like"/>
</dbReference>
<dbReference type="InterPro" id="IPR042098">
    <property type="entry name" value="TauD-like_sf"/>
</dbReference>
<evidence type="ECO:0000313" key="6">
    <source>
        <dbReference type="Proteomes" id="UP000002139"/>
    </source>
</evidence>
<dbReference type="Proteomes" id="UP000002139">
    <property type="component" value="Chromosome"/>
</dbReference>
<evidence type="ECO:0000259" key="4">
    <source>
        <dbReference type="Pfam" id="PF02668"/>
    </source>
</evidence>
<dbReference type="GO" id="GO:0016706">
    <property type="term" value="F:2-oxoglutarate-dependent dioxygenase activity"/>
    <property type="evidence" value="ECO:0007669"/>
    <property type="project" value="UniProtKB-ARBA"/>
</dbReference>
<evidence type="ECO:0000313" key="5">
    <source>
        <dbReference type="EMBL" id="CAN98401.1"/>
    </source>
</evidence>
<keyword evidence="6" id="KW-1185">Reference proteome</keyword>
<organism evidence="5 6">
    <name type="scientific">Sorangium cellulosum (strain So ce56)</name>
    <name type="common">Polyangium cellulosum (strain So ce56)</name>
    <dbReference type="NCBI Taxonomy" id="448385"/>
    <lineage>
        <taxon>Bacteria</taxon>
        <taxon>Pseudomonadati</taxon>
        <taxon>Myxococcota</taxon>
        <taxon>Polyangia</taxon>
        <taxon>Polyangiales</taxon>
        <taxon>Polyangiaceae</taxon>
        <taxon>Sorangium</taxon>
    </lineage>
</organism>
<dbReference type="PANTHER" id="PTHR10696">
    <property type="entry name" value="GAMMA-BUTYROBETAINE HYDROXYLASE-RELATED"/>
    <property type="match status" value="1"/>
</dbReference>
<keyword evidence="3" id="KW-0045">Antibiotic biosynthesis</keyword>
<accession>A9FN86</accession>
<dbReference type="GO" id="GO:0017000">
    <property type="term" value="P:antibiotic biosynthetic process"/>
    <property type="evidence" value="ECO:0007669"/>
    <property type="project" value="UniProtKB-KW"/>
</dbReference>
<dbReference type="PANTHER" id="PTHR10696:SF56">
    <property type="entry name" value="TAUD_TFDA-LIKE DOMAIN-CONTAINING PROTEIN"/>
    <property type="match status" value="1"/>
</dbReference>
<dbReference type="KEGG" id="scl:sce8231"/>
<feature type="domain" description="TauD/TfdA-like" evidence="4">
    <location>
        <begin position="14"/>
        <end position="191"/>
    </location>
</feature>
<gene>
    <name evidence="5" type="ordered locus">sce8231</name>
</gene>